<accession>A0A9P9I6C7</accession>
<reference evidence="2" key="1">
    <citation type="journal article" date="2021" name="Nat. Commun.">
        <title>Genetic determinants of endophytism in the Arabidopsis root mycobiome.</title>
        <authorList>
            <person name="Mesny F."/>
            <person name="Miyauchi S."/>
            <person name="Thiergart T."/>
            <person name="Pickel B."/>
            <person name="Atanasova L."/>
            <person name="Karlsson M."/>
            <person name="Huettel B."/>
            <person name="Barry K.W."/>
            <person name="Haridas S."/>
            <person name="Chen C."/>
            <person name="Bauer D."/>
            <person name="Andreopoulos W."/>
            <person name="Pangilinan J."/>
            <person name="LaButti K."/>
            <person name="Riley R."/>
            <person name="Lipzen A."/>
            <person name="Clum A."/>
            <person name="Drula E."/>
            <person name="Henrissat B."/>
            <person name="Kohler A."/>
            <person name="Grigoriev I.V."/>
            <person name="Martin F.M."/>
            <person name="Hacquard S."/>
        </authorList>
    </citation>
    <scope>NUCLEOTIDE SEQUENCE</scope>
    <source>
        <strain evidence="2">MPI-CAGE-CH-0243</strain>
    </source>
</reference>
<proteinExistence type="predicted"/>
<dbReference type="EMBL" id="JAGMWT010000032">
    <property type="protein sequence ID" value="KAH7109458.1"/>
    <property type="molecule type" value="Genomic_DNA"/>
</dbReference>
<evidence type="ECO:0000313" key="2">
    <source>
        <dbReference type="EMBL" id="KAH7109458.1"/>
    </source>
</evidence>
<keyword evidence="3" id="KW-1185">Reference proteome</keyword>
<feature type="region of interest" description="Disordered" evidence="1">
    <location>
        <begin position="293"/>
        <end position="338"/>
    </location>
</feature>
<dbReference type="Proteomes" id="UP000700596">
    <property type="component" value="Unassembled WGS sequence"/>
</dbReference>
<feature type="compositionally biased region" description="Basic and acidic residues" evidence="1">
    <location>
        <begin position="323"/>
        <end position="335"/>
    </location>
</feature>
<dbReference type="AlphaFoldDB" id="A0A9P9I6C7"/>
<name>A0A9P9I6C7_9PLEO</name>
<evidence type="ECO:0000313" key="3">
    <source>
        <dbReference type="Proteomes" id="UP000700596"/>
    </source>
</evidence>
<gene>
    <name evidence="2" type="ORF">B0J11DRAFT_601668</name>
</gene>
<organism evidence="2 3">
    <name type="scientific">Dendryphion nanum</name>
    <dbReference type="NCBI Taxonomy" id="256645"/>
    <lineage>
        <taxon>Eukaryota</taxon>
        <taxon>Fungi</taxon>
        <taxon>Dikarya</taxon>
        <taxon>Ascomycota</taxon>
        <taxon>Pezizomycotina</taxon>
        <taxon>Dothideomycetes</taxon>
        <taxon>Pleosporomycetidae</taxon>
        <taxon>Pleosporales</taxon>
        <taxon>Torulaceae</taxon>
        <taxon>Dendryphion</taxon>
    </lineage>
</organism>
<comment type="caution">
    <text evidence="2">The sequence shown here is derived from an EMBL/GenBank/DDBJ whole genome shotgun (WGS) entry which is preliminary data.</text>
</comment>
<sequence>MLDEIGGAYVDRIRGRIMHPDQLRSIRVIRNSYAHESGLATKGWRVHLRRLQYLATDIFQDEESLSIELAQRLHTFNNSILLFQSSYTSAILSAQGKYRASLDSINIEAEQTRKAFSSRSQRPNLSEGQMSELKKEYELRKQAFARERDDLFKKFKKADQRLGDDCASNAFEILQGSSPTTTSSEDQPQFPIAKPDLHYILLSPVPSSSTHLVTSIRTELQAAIISLRRLRASGHLYRARDRLRFQRACETVERLRNWEDQGMGVDNITASRRRPDKGVTLEREDEERIFSYLKGASGEQGRSGEGQGGVKSRNGNERNNGNARKDRNEKKDGKVLEYCTDPPWGDILDIAEIPGGNEGSKSKE</sequence>
<protein>
    <submittedName>
        <fullName evidence="2">Uncharacterized protein</fullName>
    </submittedName>
</protein>
<evidence type="ECO:0000256" key="1">
    <source>
        <dbReference type="SAM" id="MobiDB-lite"/>
    </source>
</evidence>